<organism evidence="10 11">
    <name type="scientific">Thiomicrorhabdus marina</name>
    <dbReference type="NCBI Taxonomy" id="2818442"/>
    <lineage>
        <taxon>Bacteria</taxon>
        <taxon>Pseudomonadati</taxon>
        <taxon>Pseudomonadota</taxon>
        <taxon>Gammaproteobacteria</taxon>
        <taxon>Thiotrichales</taxon>
        <taxon>Piscirickettsiaceae</taxon>
        <taxon>Thiomicrorhabdus</taxon>
    </lineage>
</organism>
<keyword evidence="8" id="KW-0963">Cytoplasm</keyword>
<reference evidence="10 11" key="1">
    <citation type="submission" date="2021-03" db="EMBL/GenBank/DDBJ databases">
        <title>Thiomicrorhabdus sp.nov.,novel sulfur-oxidizing bacteria isolated from coastal sediment.</title>
        <authorList>
            <person name="Liu X."/>
        </authorList>
    </citation>
    <scope>NUCLEOTIDE SEQUENCE [LARGE SCALE GENOMIC DNA]</scope>
    <source>
        <strain evidence="10 11">6S2-11</strain>
    </source>
</reference>
<evidence type="ECO:0000313" key="11">
    <source>
        <dbReference type="Proteomes" id="UP000664835"/>
    </source>
</evidence>
<evidence type="ECO:0000256" key="5">
    <source>
        <dbReference type="ARBA" id="ARBA00022842"/>
    </source>
</evidence>
<comment type="caution">
    <text evidence="10">The sequence shown here is derived from an EMBL/GenBank/DDBJ whole genome shotgun (WGS) entry which is preliminary data.</text>
</comment>
<evidence type="ECO:0000256" key="2">
    <source>
        <dbReference type="ARBA" id="ARBA00022679"/>
    </source>
</evidence>
<dbReference type="InterPro" id="IPR008278">
    <property type="entry name" value="4-PPantetheinyl_Trfase_dom"/>
</dbReference>
<dbReference type="NCBIfam" id="TIGR00516">
    <property type="entry name" value="acpS"/>
    <property type="match status" value="1"/>
</dbReference>
<accession>A0ABS3Q3Q7</accession>
<name>A0ABS3Q3Q7_9GAMM</name>
<keyword evidence="6 8" id="KW-0443">Lipid metabolism</keyword>
<dbReference type="InterPro" id="IPR037143">
    <property type="entry name" value="4-PPantetheinyl_Trfase_dom_sf"/>
</dbReference>
<sequence length="126" mass="13854">MIVGIGTDIIEVARIAKLYQQQGERFAKRILSESELEELAQKRFPEAFLAKRWALKEAVAKALGTGIAQGVTFQQMCIAHHPSGQPYLVLNGAAKERAAAISADDWHISVSDEKHYSVAYVIAQST</sequence>
<dbReference type="RefSeq" id="WP_208148240.1">
    <property type="nucleotide sequence ID" value="NZ_JAGETV010000005.1"/>
</dbReference>
<protein>
    <recommendedName>
        <fullName evidence="8">Holo-[acyl-carrier-protein] synthase</fullName>
        <shortName evidence="8">Holo-ACP synthase</shortName>
        <ecNumber evidence="8">2.7.8.7</ecNumber>
    </recommendedName>
    <alternativeName>
        <fullName evidence="8">4'-phosphopantetheinyl transferase AcpS</fullName>
    </alternativeName>
</protein>
<dbReference type="Proteomes" id="UP000664835">
    <property type="component" value="Unassembled WGS sequence"/>
</dbReference>
<keyword evidence="3 8" id="KW-0479">Metal-binding</keyword>
<evidence type="ECO:0000256" key="1">
    <source>
        <dbReference type="ARBA" id="ARBA00022516"/>
    </source>
</evidence>
<keyword evidence="4 8" id="KW-0276">Fatty acid metabolism</keyword>
<keyword evidence="11" id="KW-1185">Reference proteome</keyword>
<keyword evidence="5 8" id="KW-0460">Magnesium</keyword>
<keyword evidence="1 8" id="KW-0444">Lipid biosynthesis</keyword>
<comment type="function">
    <text evidence="8">Transfers the 4'-phosphopantetheine moiety from coenzyme A to a Ser of acyl-carrier-protein.</text>
</comment>
<evidence type="ECO:0000259" key="9">
    <source>
        <dbReference type="Pfam" id="PF01648"/>
    </source>
</evidence>
<evidence type="ECO:0000256" key="8">
    <source>
        <dbReference type="HAMAP-Rule" id="MF_00101"/>
    </source>
</evidence>
<keyword evidence="7 8" id="KW-0275">Fatty acid biosynthesis</keyword>
<proteinExistence type="inferred from homology"/>
<dbReference type="Gene3D" id="3.90.470.20">
    <property type="entry name" value="4'-phosphopantetheinyl transferase domain"/>
    <property type="match status" value="1"/>
</dbReference>
<keyword evidence="2 8" id="KW-0808">Transferase</keyword>
<comment type="cofactor">
    <cofactor evidence="8">
        <name>Mg(2+)</name>
        <dbReference type="ChEBI" id="CHEBI:18420"/>
    </cofactor>
</comment>
<feature type="binding site" evidence="8">
    <location>
        <position position="57"/>
    </location>
    <ligand>
        <name>Mg(2+)</name>
        <dbReference type="ChEBI" id="CHEBI:18420"/>
    </ligand>
</feature>
<feature type="domain" description="4'-phosphopantetheinyl transferase" evidence="9">
    <location>
        <begin position="4"/>
        <end position="110"/>
    </location>
</feature>
<evidence type="ECO:0000256" key="7">
    <source>
        <dbReference type="ARBA" id="ARBA00023160"/>
    </source>
</evidence>
<dbReference type="EMBL" id="JAGETV010000005">
    <property type="protein sequence ID" value="MBO1926793.1"/>
    <property type="molecule type" value="Genomic_DNA"/>
</dbReference>
<dbReference type="HAMAP" id="MF_00101">
    <property type="entry name" value="AcpS"/>
    <property type="match status" value="1"/>
</dbReference>
<dbReference type="InterPro" id="IPR004568">
    <property type="entry name" value="Ppantetheine-prot_Trfase_dom"/>
</dbReference>
<comment type="subcellular location">
    <subcellularLocation>
        <location evidence="8">Cytoplasm</location>
    </subcellularLocation>
</comment>
<evidence type="ECO:0000256" key="4">
    <source>
        <dbReference type="ARBA" id="ARBA00022832"/>
    </source>
</evidence>
<dbReference type="Pfam" id="PF01648">
    <property type="entry name" value="ACPS"/>
    <property type="match status" value="1"/>
</dbReference>
<dbReference type="InterPro" id="IPR002582">
    <property type="entry name" value="ACPS"/>
</dbReference>
<evidence type="ECO:0000313" key="10">
    <source>
        <dbReference type="EMBL" id="MBO1926793.1"/>
    </source>
</evidence>
<feature type="binding site" evidence="8">
    <location>
        <position position="8"/>
    </location>
    <ligand>
        <name>Mg(2+)</name>
        <dbReference type="ChEBI" id="CHEBI:18420"/>
    </ligand>
</feature>
<dbReference type="SUPFAM" id="SSF56214">
    <property type="entry name" value="4'-phosphopantetheinyl transferase"/>
    <property type="match status" value="1"/>
</dbReference>
<gene>
    <name evidence="8" type="primary">acpS</name>
    <name evidence="10" type="ORF">J3998_04325</name>
</gene>
<evidence type="ECO:0000256" key="6">
    <source>
        <dbReference type="ARBA" id="ARBA00023098"/>
    </source>
</evidence>
<comment type="catalytic activity">
    <reaction evidence="8">
        <text>apo-[ACP] + CoA = holo-[ACP] + adenosine 3',5'-bisphosphate + H(+)</text>
        <dbReference type="Rhea" id="RHEA:12068"/>
        <dbReference type="Rhea" id="RHEA-COMP:9685"/>
        <dbReference type="Rhea" id="RHEA-COMP:9690"/>
        <dbReference type="ChEBI" id="CHEBI:15378"/>
        <dbReference type="ChEBI" id="CHEBI:29999"/>
        <dbReference type="ChEBI" id="CHEBI:57287"/>
        <dbReference type="ChEBI" id="CHEBI:58343"/>
        <dbReference type="ChEBI" id="CHEBI:64479"/>
        <dbReference type="EC" id="2.7.8.7"/>
    </reaction>
</comment>
<dbReference type="EC" id="2.7.8.7" evidence="8"/>
<evidence type="ECO:0000256" key="3">
    <source>
        <dbReference type="ARBA" id="ARBA00022723"/>
    </source>
</evidence>
<comment type="similarity">
    <text evidence="8">Belongs to the P-Pant transferase superfamily. AcpS family.</text>
</comment>
<dbReference type="NCBIfam" id="TIGR00556">
    <property type="entry name" value="pantethn_trn"/>
    <property type="match status" value="1"/>
</dbReference>
<dbReference type="GO" id="GO:0008897">
    <property type="term" value="F:holo-[acyl-carrier-protein] synthase activity"/>
    <property type="evidence" value="ECO:0007669"/>
    <property type="project" value="UniProtKB-EC"/>
</dbReference>